<dbReference type="AlphaFoldDB" id="F5RCI1"/>
<dbReference type="EMBL" id="AFHG01000048">
    <property type="protein sequence ID" value="EGK71761.1"/>
    <property type="molecule type" value="Genomic_DNA"/>
</dbReference>
<evidence type="ECO:0000313" key="6">
    <source>
        <dbReference type="EMBL" id="EGK71761.1"/>
    </source>
</evidence>
<dbReference type="InterPro" id="IPR011047">
    <property type="entry name" value="Quinoprotein_ADH-like_sf"/>
</dbReference>
<dbReference type="InterPro" id="IPR018391">
    <property type="entry name" value="PQQ_b-propeller_rpt"/>
</dbReference>
<accession>F5RCI1</accession>
<comment type="caution">
    <text evidence="6">The sequence shown here is derived from an EMBL/GenBank/DDBJ whole genome shotgun (WGS) entry which is preliminary data.</text>
</comment>
<feature type="chain" id="PRO_5003325763" evidence="4">
    <location>
        <begin position="34"/>
        <end position="563"/>
    </location>
</feature>
<feature type="domain" description="Pyrrolo-quinoline quinone repeat" evidence="5">
    <location>
        <begin position="446"/>
        <end position="527"/>
    </location>
</feature>
<dbReference type="PANTHER" id="PTHR32303:SF20">
    <property type="entry name" value="QUINOPROTEIN ETHANOL DEHYDROGENASE"/>
    <property type="match status" value="1"/>
</dbReference>
<evidence type="ECO:0000313" key="7">
    <source>
        <dbReference type="Proteomes" id="UP000005019"/>
    </source>
</evidence>
<evidence type="ECO:0000256" key="4">
    <source>
        <dbReference type="SAM" id="SignalP"/>
    </source>
</evidence>
<evidence type="ECO:0000256" key="3">
    <source>
        <dbReference type="ARBA" id="ARBA00023002"/>
    </source>
</evidence>
<dbReference type="eggNOG" id="COG4993">
    <property type="taxonomic scope" value="Bacteria"/>
</dbReference>
<organism evidence="6 7">
    <name type="scientific">Methyloversatilis universalis (strain ATCC BAA-1314 / DSM 25237 / JCM 13912 / CCUG 52030 / FAM5)</name>
    <dbReference type="NCBI Taxonomy" id="1000565"/>
    <lineage>
        <taxon>Bacteria</taxon>
        <taxon>Pseudomonadati</taxon>
        <taxon>Pseudomonadota</taxon>
        <taxon>Betaproteobacteria</taxon>
        <taxon>Nitrosomonadales</taxon>
        <taxon>Sterolibacteriaceae</taxon>
        <taxon>Methyloversatilis</taxon>
    </lineage>
</organism>
<gene>
    <name evidence="6" type="ORF">METUNv1_01985</name>
</gene>
<evidence type="ECO:0000256" key="1">
    <source>
        <dbReference type="ARBA" id="ARBA00001931"/>
    </source>
</evidence>
<name>F5RCI1_METUF</name>
<keyword evidence="3" id="KW-0560">Oxidoreductase</keyword>
<protein>
    <submittedName>
        <fullName evidence="6">PQQ-dependent dehydrogenase</fullName>
    </submittedName>
</protein>
<keyword evidence="7" id="KW-1185">Reference proteome</keyword>
<dbReference type="GO" id="GO:0016491">
    <property type="term" value="F:oxidoreductase activity"/>
    <property type="evidence" value="ECO:0007669"/>
    <property type="project" value="UniProtKB-KW"/>
</dbReference>
<evidence type="ECO:0000256" key="2">
    <source>
        <dbReference type="ARBA" id="ARBA00008156"/>
    </source>
</evidence>
<dbReference type="Pfam" id="PF01011">
    <property type="entry name" value="PQQ"/>
    <property type="match status" value="2"/>
</dbReference>
<sequence length="563" mass="60945">MMNPIRKQFRPALMASAIAAASMMSLFSAPAAAQSGPGFEDPNNWPQYHRTSNAWRFSPLNQVNRDNVKKLKVAWIHQPGTITHGLQATPIVIDGVMYSISANNNVWAIDAATGKTIWQYAPKLDKIVDQVFYGAASRGVTVGRGKVFLGTLDGRFIALDQKTGKEVWSTQLTNPKTQYGALFSAPPQLAGDVLFGGTTGGDQPISGKIYAVNADTGKPAWTFDVIRNDPKSWPGDSGKVGGGSAWMPGTYDAKSDTIYIGTSNAAPDYYNYDRKGDNLYTATLLALDPKSGKVKWHRQEVPHDSWDYDSAYEALVVQKDGKDVIVHLNKGGFVFVMDKKDGKLENVWQFAENVNWVKGIDPKTGALIDPIYPEIDKTKTFCPNLLGARSWNHGAYNPGTGLWYSHAMEVCNDVVAGKDDPDNLKSVSSLSLGIESIKLVPPPGSKPHGRLDARDPITGKRKWSIKYDLPPLSSVLTTAGGLVFTGDMEGKIYGYDADTGKELWTFNAGSGLRGGPVSYSVKGKQYIVFPTGLGSHAPGFLAGAFPQIKDLPGGAAMIAFTLE</sequence>
<dbReference type="SUPFAM" id="SSF50998">
    <property type="entry name" value="Quinoprotein alcohol dehydrogenase-like"/>
    <property type="match status" value="1"/>
</dbReference>
<dbReference type="PANTHER" id="PTHR32303">
    <property type="entry name" value="QUINOPROTEIN ALCOHOL DEHYDROGENASE (CYTOCHROME C)"/>
    <property type="match status" value="1"/>
</dbReference>
<dbReference type="Proteomes" id="UP000005019">
    <property type="component" value="Unassembled WGS sequence"/>
</dbReference>
<dbReference type="InterPro" id="IPR002372">
    <property type="entry name" value="PQQ_rpt_dom"/>
</dbReference>
<dbReference type="SMART" id="SM00564">
    <property type="entry name" value="PQQ"/>
    <property type="match status" value="6"/>
</dbReference>
<feature type="signal peptide" evidence="4">
    <location>
        <begin position="1"/>
        <end position="33"/>
    </location>
</feature>
<evidence type="ECO:0000259" key="5">
    <source>
        <dbReference type="Pfam" id="PF01011"/>
    </source>
</evidence>
<proteinExistence type="inferred from homology"/>
<dbReference type="Gene3D" id="2.140.10.10">
    <property type="entry name" value="Quinoprotein alcohol dehydrogenase-like superfamily"/>
    <property type="match status" value="1"/>
</dbReference>
<dbReference type="STRING" id="1000565.METUNv1_01985"/>
<feature type="domain" description="Pyrrolo-quinoline quinone repeat" evidence="5">
    <location>
        <begin position="45"/>
        <end position="349"/>
    </location>
</feature>
<comment type="cofactor">
    <cofactor evidence="1">
        <name>pyrroloquinoline quinone</name>
        <dbReference type="ChEBI" id="CHEBI:58442"/>
    </cofactor>
</comment>
<reference evidence="6 7" key="1">
    <citation type="journal article" date="2011" name="J. Bacteriol.">
        <title>Genome sequence of Methyloversatilis universalis FAM5T, a methylotrophic representative of the order Rhodocyclales.</title>
        <authorList>
            <person name="Kittichotirat W."/>
            <person name="Good N.M."/>
            <person name="Hall R."/>
            <person name="Bringel F."/>
            <person name="Lajus A."/>
            <person name="Medigue C."/>
            <person name="Smalley N.E."/>
            <person name="Beck D."/>
            <person name="Bumgarner R."/>
            <person name="Vuilleumier S."/>
            <person name="Kalyuzhnaya M.G."/>
        </authorList>
    </citation>
    <scope>NUCLEOTIDE SEQUENCE [LARGE SCALE GENOMIC DNA]</scope>
    <source>
        <strain evidence="7">ATCC BAA-1314 / JCM 13912 / FAM5</strain>
    </source>
</reference>
<keyword evidence="4" id="KW-0732">Signal</keyword>
<comment type="similarity">
    <text evidence="2">Belongs to the bacterial PQQ dehydrogenase family.</text>
</comment>